<dbReference type="EMBL" id="QWFX01000005">
    <property type="protein sequence ID" value="RIJ32308.1"/>
    <property type="molecule type" value="Genomic_DNA"/>
</dbReference>
<name>A0A399RM69_9PROT</name>
<comment type="caution">
    <text evidence="3">The sequence shown here is derived from an EMBL/GenBank/DDBJ whole genome shotgun (WGS) entry which is preliminary data.</text>
</comment>
<feature type="chain" id="PRO_5017313775" evidence="2">
    <location>
        <begin position="19"/>
        <end position="207"/>
    </location>
</feature>
<dbReference type="Proteomes" id="UP000266385">
    <property type="component" value="Unassembled WGS sequence"/>
</dbReference>
<evidence type="ECO:0000256" key="1">
    <source>
        <dbReference type="SAM" id="MobiDB-lite"/>
    </source>
</evidence>
<feature type="signal peptide" evidence="2">
    <location>
        <begin position="1"/>
        <end position="18"/>
    </location>
</feature>
<gene>
    <name evidence="3" type="ORF">D1223_00115</name>
</gene>
<dbReference type="AlphaFoldDB" id="A0A399RM69"/>
<feature type="compositionally biased region" description="Low complexity" evidence="1">
    <location>
        <begin position="32"/>
        <end position="48"/>
    </location>
</feature>
<evidence type="ECO:0000313" key="4">
    <source>
        <dbReference type="Proteomes" id="UP000266385"/>
    </source>
</evidence>
<proteinExistence type="predicted"/>
<keyword evidence="4" id="KW-1185">Reference proteome</keyword>
<feature type="region of interest" description="Disordered" evidence="1">
    <location>
        <begin position="28"/>
        <end position="55"/>
    </location>
</feature>
<dbReference type="PROSITE" id="PS51257">
    <property type="entry name" value="PROKAR_LIPOPROTEIN"/>
    <property type="match status" value="1"/>
</dbReference>
<organism evidence="3 4">
    <name type="scientific">Henriciella mobilis</name>
    <dbReference type="NCBI Taxonomy" id="2305467"/>
    <lineage>
        <taxon>Bacteria</taxon>
        <taxon>Pseudomonadati</taxon>
        <taxon>Pseudomonadota</taxon>
        <taxon>Alphaproteobacteria</taxon>
        <taxon>Hyphomonadales</taxon>
        <taxon>Hyphomonadaceae</taxon>
        <taxon>Henriciella</taxon>
    </lineage>
</organism>
<protein>
    <submittedName>
        <fullName evidence="3">Uncharacterized protein</fullName>
    </submittedName>
</protein>
<sequence>MLMKIRNTIICASLSVLALTACDGMSIPGSGSSSPSTSAETTAVAEPEAPAPEPRAAETISLDFSTPTELTFEPEQSYEDAVVEGELLLLPMHAVKSVQTMAVRAGDAVKWSTTVHAVQDPTNGLPNNFFIGPIGLNAAGEVVQWWPAHDPITVQDGEVTLQGEWIAGESVETVQIGLHGNWAENQPPAGDGVIAVSDVEITRPADE</sequence>
<accession>A0A399RM69</accession>
<keyword evidence="2" id="KW-0732">Signal</keyword>
<evidence type="ECO:0000313" key="3">
    <source>
        <dbReference type="EMBL" id="RIJ32308.1"/>
    </source>
</evidence>
<evidence type="ECO:0000256" key="2">
    <source>
        <dbReference type="SAM" id="SignalP"/>
    </source>
</evidence>
<reference evidence="3 4" key="1">
    <citation type="submission" date="2018-08" db="EMBL/GenBank/DDBJ databases">
        <title>Henriciella mobilis sp. nov., isolated from seawater.</title>
        <authorList>
            <person name="Cheng H."/>
            <person name="Wu Y.-H."/>
            <person name="Xu X.-W."/>
            <person name="Guo L.-L."/>
        </authorList>
    </citation>
    <scope>NUCLEOTIDE SEQUENCE [LARGE SCALE GENOMIC DNA]</scope>
    <source>
        <strain evidence="3 4">JN25</strain>
    </source>
</reference>